<organism evidence="1 2">
    <name type="scientific">Halogeometricum pallidum JCM 14848</name>
    <dbReference type="NCBI Taxonomy" id="1227487"/>
    <lineage>
        <taxon>Archaea</taxon>
        <taxon>Methanobacteriati</taxon>
        <taxon>Methanobacteriota</taxon>
        <taxon>Stenosarchaea group</taxon>
        <taxon>Halobacteria</taxon>
        <taxon>Halobacteriales</taxon>
        <taxon>Haloferacaceae</taxon>
        <taxon>Halogeometricum</taxon>
    </lineage>
</organism>
<protein>
    <submittedName>
        <fullName evidence="1">Uncharacterized protein</fullName>
    </submittedName>
</protein>
<evidence type="ECO:0000313" key="1">
    <source>
        <dbReference type="EMBL" id="ELZ28705.1"/>
    </source>
</evidence>
<gene>
    <name evidence="1" type="ORF">C474_14454</name>
</gene>
<evidence type="ECO:0000313" key="2">
    <source>
        <dbReference type="Proteomes" id="UP000011513"/>
    </source>
</evidence>
<dbReference type="Proteomes" id="UP000011513">
    <property type="component" value="Unassembled WGS sequence"/>
</dbReference>
<sequence>MRDHWLHLFWIRVSDLRKDIDCIRANRLVLDVEQGTEHRNLIDECLWLCTCKLDAASRRSLSSLGIFERDPISDSILNPENSGWIIRRQLTETAKNERVVEGWSIE</sequence>
<dbReference type="InParanoid" id="M0CZR3"/>
<accession>M0CZR3</accession>
<keyword evidence="2" id="KW-1185">Reference proteome</keyword>
<comment type="caution">
    <text evidence="1">The sequence shown here is derived from an EMBL/GenBank/DDBJ whole genome shotgun (WGS) entry which is preliminary data.</text>
</comment>
<reference evidence="1 2" key="1">
    <citation type="journal article" date="2014" name="PLoS Genet.">
        <title>Phylogenetically driven sequencing of extremely halophilic archaea reveals strategies for static and dynamic osmo-response.</title>
        <authorList>
            <person name="Becker E.A."/>
            <person name="Seitzer P.M."/>
            <person name="Tritt A."/>
            <person name="Larsen D."/>
            <person name="Krusor M."/>
            <person name="Yao A.I."/>
            <person name="Wu D."/>
            <person name="Madern D."/>
            <person name="Eisen J.A."/>
            <person name="Darling A.E."/>
            <person name="Facciotti M.T."/>
        </authorList>
    </citation>
    <scope>NUCLEOTIDE SEQUENCE [LARGE SCALE GENOMIC DNA]</scope>
    <source>
        <strain evidence="1 2">JCM 14848</strain>
    </source>
</reference>
<dbReference type="AlphaFoldDB" id="M0CZR3"/>
<proteinExistence type="predicted"/>
<name>M0CZR3_HALPD</name>
<dbReference type="EMBL" id="AOIV01000036">
    <property type="protein sequence ID" value="ELZ28705.1"/>
    <property type="molecule type" value="Genomic_DNA"/>
</dbReference>